<proteinExistence type="inferred from homology"/>
<dbReference type="AlphaFoldDB" id="A0ABD6W7R7"/>
<reference evidence="7 8" key="1">
    <citation type="submission" date="2018-02" db="EMBL/GenBank/DDBJ databases">
        <title>Bacteriophage NCPPB3778 and a type I-E CRISPR drive the evolution of the US Biological Select Agent, Rathayibacter toxicus.</title>
        <authorList>
            <person name="Davis E.W.II."/>
            <person name="Tabima J.F."/>
            <person name="Weisberg A.J."/>
            <person name="Lopes L.D."/>
            <person name="Wiseman M.S."/>
            <person name="Wiseman M.S."/>
            <person name="Pupko T."/>
            <person name="Belcher M.S."/>
            <person name="Sechler A.J."/>
            <person name="Tancos M.A."/>
            <person name="Schroeder B.K."/>
            <person name="Murray T.D."/>
            <person name="Luster D.G."/>
            <person name="Schneider W.L."/>
            <person name="Rogers E."/>
            <person name="Andreote F.D."/>
            <person name="Grunwald N.J."/>
            <person name="Putnam M.L."/>
            <person name="Chang J.H."/>
        </authorList>
    </citation>
    <scope>NUCLEOTIDE SEQUENCE [LARGE SCALE GENOMIC DNA]</scope>
    <source>
        <strain evidence="6 8">AY1D6</strain>
        <strain evidence="5 7">AY1I9</strain>
    </source>
</reference>
<sequence>MSLTGGREDGAFRVGYQRRTAPFCYSVGSPFRPIGFSVDVARIVLSEILGADRFTAAQAVEVTSTTRESLLLNSAIDIECGSTTITEARLEKVAFTVPIFETRHRIAVRTGSMRRRGAAVLVAGIRGSTSQAALEAAGDLGFQPTFVGHSSIGKAFDAFTDDPAVGGIVADEVILRCAVAASPRSDVELLDIRLGLDRYGFMMRPRDTALRSALDESLARLLASASYEALLARWFYDELPGLGYGLGMRSVGGQVT</sequence>
<dbReference type="Proteomes" id="UP000239698">
    <property type="component" value="Unassembled WGS sequence"/>
</dbReference>
<protein>
    <recommendedName>
        <fullName evidence="4">Solute-binding protein family 3/N-terminal domain-containing protein</fullName>
    </recommendedName>
</protein>
<evidence type="ECO:0000256" key="2">
    <source>
        <dbReference type="ARBA" id="ARBA00022448"/>
    </source>
</evidence>
<keyword evidence="2" id="KW-0813">Transport</keyword>
<dbReference type="KEGG" id="rry:C1O28_01775"/>
<evidence type="ECO:0000313" key="7">
    <source>
        <dbReference type="Proteomes" id="UP000237881"/>
    </source>
</evidence>
<dbReference type="PANTHER" id="PTHR30085">
    <property type="entry name" value="AMINO ACID ABC TRANSPORTER PERMEASE"/>
    <property type="match status" value="1"/>
</dbReference>
<dbReference type="Gene3D" id="3.40.190.10">
    <property type="entry name" value="Periplasmic binding protein-like II"/>
    <property type="match status" value="2"/>
</dbReference>
<dbReference type="InterPro" id="IPR001638">
    <property type="entry name" value="Solute-binding_3/MltF_N"/>
</dbReference>
<dbReference type="SUPFAM" id="SSF53850">
    <property type="entry name" value="Periplasmic binding protein-like II"/>
    <property type="match status" value="1"/>
</dbReference>
<dbReference type="Proteomes" id="UP000237881">
    <property type="component" value="Unassembled WGS sequence"/>
</dbReference>
<dbReference type="SMART" id="SM00062">
    <property type="entry name" value="PBPb"/>
    <property type="match status" value="1"/>
</dbReference>
<dbReference type="EMBL" id="PSVT01000023">
    <property type="protein sequence ID" value="PPH75592.1"/>
    <property type="molecule type" value="Genomic_DNA"/>
</dbReference>
<keyword evidence="3" id="KW-0732">Signal</keyword>
<dbReference type="Pfam" id="PF00497">
    <property type="entry name" value="SBP_bac_3"/>
    <property type="match status" value="1"/>
</dbReference>
<dbReference type="InterPro" id="IPR051455">
    <property type="entry name" value="Bact_solute-bind_prot3"/>
</dbReference>
<evidence type="ECO:0000256" key="3">
    <source>
        <dbReference type="ARBA" id="ARBA00022729"/>
    </source>
</evidence>
<dbReference type="GeneID" id="49819170"/>
<accession>A0ABD6W7R7</accession>
<comment type="similarity">
    <text evidence="1">Belongs to the bacterial solute-binding protein 3 family.</text>
</comment>
<evidence type="ECO:0000313" key="5">
    <source>
        <dbReference type="EMBL" id="PPF13333.1"/>
    </source>
</evidence>
<organism evidence="5 7">
    <name type="scientific">Rathayibacter rathayi</name>
    <name type="common">Corynebacterium rathayi</name>
    <dbReference type="NCBI Taxonomy" id="33887"/>
    <lineage>
        <taxon>Bacteria</taxon>
        <taxon>Bacillati</taxon>
        <taxon>Actinomycetota</taxon>
        <taxon>Actinomycetes</taxon>
        <taxon>Micrococcales</taxon>
        <taxon>Microbacteriaceae</taxon>
        <taxon>Rathayibacter</taxon>
    </lineage>
</organism>
<evidence type="ECO:0000313" key="6">
    <source>
        <dbReference type="EMBL" id="PPH75592.1"/>
    </source>
</evidence>
<evidence type="ECO:0000256" key="1">
    <source>
        <dbReference type="ARBA" id="ARBA00010333"/>
    </source>
</evidence>
<gene>
    <name evidence="5" type="ORF">C5C04_09805</name>
    <name evidence="6" type="ORF">C5C40_10830</name>
</gene>
<feature type="domain" description="Solute-binding protein family 3/N-terminal" evidence="4">
    <location>
        <begin position="11"/>
        <end position="238"/>
    </location>
</feature>
<evidence type="ECO:0000313" key="8">
    <source>
        <dbReference type="Proteomes" id="UP000239698"/>
    </source>
</evidence>
<evidence type="ECO:0000259" key="4">
    <source>
        <dbReference type="SMART" id="SM00062"/>
    </source>
</evidence>
<dbReference type="RefSeq" id="WP_097167713.1">
    <property type="nucleotide sequence ID" value="NZ_CP028129.1"/>
</dbReference>
<keyword evidence="8" id="KW-1185">Reference proteome</keyword>
<comment type="caution">
    <text evidence="5">The sequence shown here is derived from an EMBL/GenBank/DDBJ whole genome shotgun (WGS) entry which is preliminary data.</text>
</comment>
<dbReference type="PANTHER" id="PTHR30085:SF2">
    <property type="entry name" value="GLUTAMATE_ASPARTATE IMPORT SOLUTE-BINDING PROTEIN"/>
    <property type="match status" value="1"/>
</dbReference>
<dbReference type="EMBL" id="PSUL01000021">
    <property type="protein sequence ID" value="PPF13333.1"/>
    <property type="molecule type" value="Genomic_DNA"/>
</dbReference>
<name>A0ABD6W7R7_RATRA</name>